<evidence type="ECO:0000313" key="2">
    <source>
        <dbReference type="EMBL" id="QIV84694.1"/>
    </source>
</evidence>
<keyword evidence="3" id="KW-1185">Reference proteome</keyword>
<proteinExistence type="predicted"/>
<dbReference type="Pfam" id="PF05050">
    <property type="entry name" value="Methyltransf_21"/>
    <property type="match status" value="1"/>
</dbReference>
<reference evidence="2 3" key="1">
    <citation type="submission" date="2019-04" db="EMBL/GenBank/DDBJ databases">
        <title>Draft, Whole-Genome Sequence of the Anthracene-degrading Mycobacterium frederiksbergense LB501T, Isolated from a Polycyclic Aromatic Hydrocarbon (PAH)-Contaminated Soil.</title>
        <authorList>
            <person name="Augelletti F."/>
        </authorList>
    </citation>
    <scope>NUCLEOTIDE SEQUENCE [LARGE SCALE GENOMIC DNA]</scope>
    <source>
        <strain evidence="2 3">LB 501T</strain>
    </source>
</reference>
<dbReference type="InterPro" id="IPR006342">
    <property type="entry name" value="FkbM_mtfrase"/>
</dbReference>
<protein>
    <submittedName>
        <fullName evidence="2">FkbM family methyltransferase</fullName>
    </submittedName>
</protein>
<dbReference type="SUPFAM" id="SSF53335">
    <property type="entry name" value="S-adenosyl-L-methionine-dependent methyltransferases"/>
    <property type="match status" value="1"/>
</dbReference>
<dbReference type="PANTHER" id="PTHR34203">
    <property type="entry name" value="METHYLTRANSFERASE, FKBM FAMILY PROTEIN"/>
    <property type="match status" value="1"/>
</dbReference>
<dbReference type="RefSeq" id="WP_168145012.1">
    <property type="nucleotide sequence ID" value="NZ_CP038799.1"/>
</dbReference>
<evidence type="ECO:0000259" key="1">
    <source>
        <dbReference type="Pfam" id="PF05050"/>
    </source>
</evidence>
<keyword evidence="2" id="KW-0489">Methyltransferase</keyword>
<dbReference type="KEGG" id="mfre:EXE63_30305"/>
<dbReference type="InterPro" id="IPR029063">
    <property type="entry name" value="SAM-dependent_MTases_sf"/>
</dbReference>
<dbReference type="Proteomes" id="UP000501849">
    <property type="component" value="Chromosome"/>
</dbReference>
<accession>A0A6H0SBJ7</accession>
<dbReference type="PANTHER" id="PTHR34203:SF15">
    <property type="entry name" value="SLL1173 PROTEIN"/>
    <property type="match status" value="1"/>
</dbReference>
<gene>
    <name evidence="2" type="ORF">EXE63_30305</name>
</gene>
<feature type="domain" description="Methyltransferase FkbM" evidence="1">
    <location>
        <begin position="93"/>
        <end position="256"/>
    </location>
</feature>
<dbReference type="EMBL" id="CP038799">
    <property type="protein sequence ID" value="QIV84694.1"/>
    <property type="molecule type" value="Genomic_DNA"/>
</dbReference>
<keyword evidence="2" id="KW-0808">Transferase</keyword>
<dbReference type="GO" id="GO:0032259">
    <property type="term" value="P:methylation"/>
    <property type="evidence" value="ECO:0007669"/>
    <property type="project" value="UniProtKB-KW"/>
</dbReference>
<dbReference type="Gene3D" id="3.40.50.150">
    <property type="entry name" value="Vaccinia Virus protein VP39"/>
    <property type="match status" value="1"/>
</dbReference>
<organism evidence="2 3">
    <name type="scientific">Mycolicibacterium frederiksbergense</name>
    <dbReference type="NCBI Taxonomy" id="117567"/>
    <lineage>
        <taxon>Bacteria</taxon>
        <taxon>Bacillati</taxon>
        <taxon>Actinomycetota</taxon>
        <taxon>Actinomycetes</taxon>
        <taxon>Mycobacteriales</taxon>
        <taxon>Mycobacteriaceae</taxon>
        <taxon>Mycolicibacterium</taxon>
    </lineage>
</organism>
<sequence>MAALDGQHKHERVVRALRKLRLPGAVGGGLLDWYCAALGRWAPEQDGVTYFGATLRCDSADTIQRMILLFKVWEPGVSKVIEENLEPGQVFVDVGANVGYDSLLAADRVGEHGTVIALEASPRTYGVLQRNLRRNPVLSKSIRTANVAVSDRSGTLDLYEFGRSNIGATTTLATRQGTHCATVTAARLGDVLSADEMSRVRLIKMDVEGAEPEILSDILDHLDDYPDDMDVIIEANPEDDPVRFRTVFERLQNAGFTAWAVDNRYSNGWYLRWRQSCPTRLDKPPQKRRDLLLTRRAGMTSMSA</sequence>
<dbReference type="InterPro" id="IPR052514">
    <property type="entry name" value="SAM-dependent_MTase"/>
</dbReference>
<dbReference type="AlphaFoldDB" id="A0A6H0SBJ7"/>
<name>A0A6H0SBJ7_9MYCO</name>
<dbReference type="GO" id="GO:0008168">
    <property type="term" value="F:methyltransferase activity"/>
    <property type="evidence" value="ECO:0007669"/>
    <property type="project" value="UniProtKB-KW"/>
</dbReference>
<evidence type="ECO:0000313" key="3">
    <source>
        <dbReference type="Proteomes" id="UP000501849"/>
    </source>
</evidence>
<dbReference type="NCBIfam" id="TIGR01444">
    <property type="entry name" value="fkbM_fam"/>
    <property type="match status" value="1"/>
</dbReference>